<dbReference type="AlphaFoldDB" id="A0A5A7PXT0"/>
<accession>A0A5A7PXT0</accession>
<dbReference type="Proteomes" id="UP000325081">
    <property type="component" value="Unassembled WGS sequence"/>
</dbReference>
<gene>
    <name evidence="1" type="ORF">STAS_14092</name>
</gene>
<keyword evidence="2" id="KW-1185">Reference proteome</keyword>
<proteinExistence type="predicted"/>
<dbReference type="GO" id="GO:0016301">
    <property type="term" value="F:kinase activity"/>
    <property type="evidence" value="ECO:0007669"/>
    <property type="project" value="UniProtKB-KW"/>
</dbReference>
<comment type="caution">
    <text evidence="1">The sequence shown here is derived from an EMBL/GenBank/DDBJ whole genome shotgun (WGS) entry which is preliminary data.</text>
</comment>
<reference evidence="2" key="1">
    <citation type="journal article" date="2019" name="Curr. Biol.">
        <title>Genome Sequence of Striga asiatica Provides Insight into the Evolution of Plant Parasitism.</title>
        <authorList>
            <person name="Yoshida S."/>
            <person name="Kim S."/>
            <person name="Wafula E.K."/>
            <person name="Tanskanen J."/>
            <person name="Kim Y.M."/>
            <person name="Honaas L."/>
            <person name="Yang Z."/>
            <person name="Spallek T."/>
            <person name="Conn C.E."/>
            <person name="Ichihashi Y."/>
            <person name="Cheong K."/>
            <person name="Cui S."/>
            <person name="Der J.P."/>
            <person name="Gundlach H."/>
            <person name="Jiao Y."/>
            <person name="Hori C."/>
            <person name="Ishida J.K."/>
            <person name="Kasahara H."/>
            <person name="Kiba T."/>
            <person name="Kim M.S."/>
            <person name="Koo N."/>
            <person name="Laohavisit A."/>
            <person name="Lee Y.H."/>
            <person name="Lumba S."/>
            <person name="McCourt P."/>
            <person name="Mortimer J.C."/>
            <person name="Mutuku J.M."/>
            <person name="Nomura T."/>
            <person name="Sasaki-Sekimoto Y."/>
            <person name="Seto Y."/>
            <person name="Wang Y."/>
            <person name="Wakatake T."/>
            <person name="Sakakibara H."/>
            <person name="Demura T."/>
            <person name="Yamaguchi S."/>
            <person name="Yoneyama K."/>
            <person name="Manabe R.I."/>
            <person name="Nelson D.C."/>
            <person name="Schulman A.H."/>
            <person name="Timko M.P."/>
            <person name="dePamphilis C.W."/>
            <person name="Choi D."/>
            <person name="Shirasu K."/>
        </authorList>
    </citation>
    <scope>NUCLEOTIDE SEQUENCE [LARGE SCALE GENOMIC DNA]</scope>
    <source>
        <strain evidence="2">cv. UVA1</strain>
    </source>
</reference>
<evidence type="ECO:0000313" key="1">
    <source>
        <dbReference type="EMBL" id="GER37660.1"/>
    </source>
</evidence>
<evidence type="ECO:0000313" key="2">
    <source>
        <dbReference type="Proteomes" id="UP000325081"/>
    </source>
</evidence>
<protein>
    <submittedName>
        <fullName evidence="1">NSP-interacting kinase 2</fullName>
    </submittedName>
</protein>
<keyword evidence="1" id="KW-0418">Kinase</keyword>
<keyword evidence="1" id="KW-0808">Transferase</keyword>
<sequence length="152" mass="17274">MCVDCCDYRRIGKQDKIMADRRAAEIELDARQPSRLTASVSRFFTANLVTIFIFSLSHPSGSAFSWHNLHGPIPRPLAEMYLITTYMSRVSLRNFLFSIFFLPGFEALTTTLGWKVSSCWGLRVMIRTAIDALCRKTDIGLCSKSFVPGEFY</sequence>
<name>A0A5A7PXT0_STRAF</name>
<organism evidence="1 2">
    <name type="scientific">Striga asiatica</name>
    <name type="common">Asiatic witchweed</name>
    <name type="synonym">Buchnera asiatica</name>
    <dbReference type="NCBI Taxonomy" id="4170"/>
    <lineage>
        <taxon>Eukaryota</taxon>
        <taxon>Viridiplantae</taxon>
        <taxon>Streptophyta</taxon>
        <taxon>Embryophyta</taxon>
        <taxon>Tracheophyta</taxon>
        <taxon>Spermatophyta</taxon>
        <taxon>Magnoliopsida</taxon>
        <taxon>eudicotyledons</taxon>
        <taxon>Gunneridae</taxon>
        <taxon>Pentapetalae</taxon>
        <taxon>asterids</taxon>
        <taxon>lamiids</taxon>
        <taxon>Lamiales</taxon>
        <taxon>Orobanchaceae</taxon>
        <taxon>Buchnereae</taxon>
        <taxon>Striga</taxon>
    </lineage>
</organism>
<dbReference type="EMBL" id="BKCP01005405">
    <property type="protein sequence ID" value="GER37660.1"/>
    <property type="molecule type" value="Genomic_DNA"/>
</dbReference>